<dbReference type="EMBL" id="UWJD01000001">
    <property type="protein sequence ID" value="VCT84458.1"/>
    <property type="molecule type" value="Genomic_DNA"/>
</dbReference>
<keyword evidence="9 12" id="KW-1133">Transmembrane helix</keyword>
<evidence type="ECO:0000256" key="1">
    <source>
        <dbReference type="ARBA" id="ARBA00004651"/>
    </source>
</evidence>
<dbReference type="InterPro" id="IPR050640">
    <property type="entry name" value="Bact_2-comp_sensor_kinase"/>
</dbReference>
<name>A0A653ARM7_9CLOT</name>
<evidence type="ECO:0000259" key="13">
    <source>
        <dbReference type="PROSITE" id="PS50885"/>
    </source>
</evidence>
<evidence type="ECO:0000256" key="11">
    <source>
        <dbReference type="ARBA" id="ARBA00023136"/>
    </source>
</evidence>
<organism evidence="15 16">
    <name type="scientific">Clostridium neonatale</name>
    <dbReference type="NCBI Taxonomy" id="137838"/>
    <lineage>
        <taxon>Bacteria</taxon>
        <taxon>Bacillati</taxon>
        <taxon>Bacillota</taxon>
        <taxon>Clostridia</taxon>
        <taxon>Eubacteriales</taxon>
        <taxon>Clostridiaceae</taxon>
        <taxon>Clostridium</taxon>
    </lineage>
</organism>
<dbReference type="Pfam" id="PF02518">
    <property type="entry name" value="HATPase_c"/>
    <property type="match status" value="1"/>
</dbReference>
<evidence type="ECO:0000256" key="8">
    <source>
        <dbReference type="ARBA" id="ARBA00022840"/>
    </source>
</evidence>
<dbReference type="AlphaFoldDB" id="A0A653ARM7"/>
<dbReference type="Gene3D" id="3.30.565.10">
    <property type="entry name" value="Histidine kinase-like ATPase, C-terminal domain"/>
    <property type="match status" value="1"/>
</dbReference>
<dbReference type="GO" id="GO:0005886">
    <property type="term" value="C:plasma membrane"/>
    <property type="evidence" value="ECO:0007669"/>
    <property type="project" value="UniProtKB-SubCell"/>
</dbReference>
<keyword evidence="2" id="KW-1003">Cell membrane</keyword>
<keyword evidence="7 15" id="KW-0418">Kinase</keyword>
<accession>A0A653ARM7</accession>
<evidence type="ECO:0000256" key="5">
    <source>
        <dbReference type="ARBA" id="ARBA00022692"/>
    </source>
</evidence>
<evidence type="ECO:0000256" key="12">
    <source>
        <dbReference type="SAM" id="Phobius"/>
    </source>
</evidence>
<sequence length="601" mass="68806">MYKISKFMHSTSLFFRVAFIVLISIICVFLLTCTITISISKDVLVDTFSKSNYKILNQITDRLGVLNDNIINIMNVIDSSSDFENYLTLTNVTSAETFKTLYNMDITLDTVPEKDFNDITLLVIGRNGESFLKGHNYFKFDTDEILNSDLTQNAVLNSNVVFYQYSEFQLVNAQNNSSAITAVKVLCDDKTKEIYGFVYVIISQDDFKKYYVPFVGTSNNIAIISNDGQIVSSSIPYEIGSTNNKLLDISNKIQNDNLQYYNTNMNNKDVAILSKYLPRYNFNIVGIIEKSAILNEVYNTSQIYFVTIIIALIFLLITFVIIRRTTKPLYNLSYKMSQVTDGNFKNYVKVEGSYEVRQLSYAYNYMLDGLNSYMNERMEMEKEKRKAEIHALQMQINPHFLYNTLSSIKWLIWQGNTDKSIKTIDAFISLLRNTISNKNEMITISEEIENLKNYVLINHMRYGESITVNFFVMQSCENYIIPKLILQPFIENSFFHGFVDKNSGFIHVFINKKNHIITCEIIDNGVGISNETIPNLLKTSVNKSDHFTSIGINNVNDRIKLLYGDEYGVVISSEINVGTTVKIKIPAIKKSDLHDSTQSST</sequence>
<dbReference type="PANTHER" id="PTHR34220:SF11">
    <property type="entry name" value="SENSOR PROTEIN KINASE HPTS"/>
    <property type="match status" value="1"/>
</dbReference>
<reference evidence="15 16" key="1">
    <citation type="submission" date="2018-06" db="EMBL/GenBank/DDBJ databases">
        <authorList>
            <consortium name="IHU Genomes"/>
        </authorList>
    </citation>
    <scope>NUCLEOTIDE SEQUENCE [LARGE SCALE GENOMIC DNA]</scope>
    <source>
        <strain evidence="15 16">NEC25</strain>
    </source>
</reference>
<proteinExistence type="predicted"/>
<dbReference type="CDD" id="cd06225">
    <property type="entry name" value="HAMP"/>
    <property type="match status" value="1"/>
</dbReference>
<dbReference type="Proteomes" id="UP000431451">
    <property type="component" value="Unassembled WGS sequence"/>
</dbReference>
<dbReference type="RefSeq" id="WP_159116242.1">
    <property type="nucleotide sequence ID" value="NZ_CAKJVE010000004.1"/>
</dbReference>
<gene>
    <name evidence="15" type="primary">yehU_3</name>
    <name evidence="14" type="ORF">CNEO_43333</name>
    <name evidence="15" type="ORF">CNEONATNEC25_02058</name>
</gene>
<keyword evidence="5 12" id="KW-0812">Transmembrane</keyword>
<evidence type="ECO:0000256" key="2">
    <source>
        <dbReference type="ARBA" id="ARBA00022475"/>
    </source>
</evidence>
<reference evidence="14" key="2">
    <citation type="submission" date="2021-10" db="EMBL/GenBank/DDBJ databases">
        <authorList>
            <person name="Mesa V."/>
        </authorList>
    </citation>
    <scope>NUCLEOTIDE SEQUENCE</scope>
    <source>
        <strain evidence="14">CC3_PB</strain>
    </source>
</reference>
<evidence type="ECO:0000256" key="3">
    <source>
        <dbReference type="ARBA" id="ARBA00022553"/>
    </source>
</evidence>
<dbReference type="SMART" id="SM00304">
    <property type="entry name" value="HAMP"/>
    <property type="match status" value="1"/>
</dbReference>
<dbReference type="EMBL" id="CAKJVE010000004">
    <property type="protein sequence ID" value="CAG9707937.1"/>
    <property type="molecule type" value="Genomic_DNA"/>
</dbReference>
<feature type="domain" description="HAMP" evidence="13">
    <location>
        <begin position="323"/>
        <end position="375"/>
    </location>
</feature>
<dbReference type="EC" id="2.7.13.3" evidence="15"/>
<keyword evidence="3" id="KW-0597">Phosphoprotein</keyword>
<dbReference type="GO" id="GO:0000155">
    <property type="term" value="F:phosphorelay sensor kinase activity"/>
    <property type="evidence" value="ECO:0007669"/>
    <property type="project" value="InterPro"/>
</dbReference>
<dbReference type="PROSITE" id="PS50885">
    <property type="entry name" value="HAMP"/>
    <property type="match status" value="1"/>
</dbReference>
<evidence type="ECO:0000313" key="14">
    <source>
        <dbReference type="EMBL" id="CAG9707937.1"/>
    </source>
</evidence>
<dbReference type="InterPro" id="IPR036890">
    <property type="entry name" value="HATPase_C_sf"/>
</dbReference>
<protein>
    <submittedName>
        <fullName evidence="15">Sensor histidine kinase YehU</fullName>
        <ecNumber evidence="15">2.7.13.3</ecNumber>
    </submittedName>
    <submittedName>
        <fullName evidence="14">Two-component sensor histidine kinase</fullName>
    </submittedName>
</protein>
<feature type="transmembrane region" description="Helical" evidence="12">
    <location>
        <begin position="12"/>
        <end position="31"/>
    </location>
</feature>
<dbReference type="GO" id="GO:0005524">
    <property type="term" value="F:ATP binding"/>
    <property type="evidence" value="ECO:0007669"/>
    <property type="project" value="UniProtKB-KW"/>
</dbReference>
<evidence type="ECO:0000256" key="4">
    <source>
        <dbReference type="ARBA" id="ARBA00022679"/>
    </source>
</evidence>
<dbReference type="SUPFAM" id="SSF158472">
    <property type="entry name" value="HAMP domain-like"/>
    <property type="match status" value="1"/>
</dbReference>
<evidence type="ECO:0000313" key="15">
    <source>
        <dbReference type="EMBL" id="VCT84458.1"/>
    </source>
</evidence>
<dbReference type="Proteomes" id="UP000789738">
    <property type="component" value="Unassembled WGS sequence"/>
</dbReference>
<dbReference type="Gene3D" id="6.10.340.10">
    <property type="match status" value="1"/>
</dbReference>
<keyword evidence="8" id="KW-0067">ATP-binding</keyword>
<feature type="transmembrane region" description="Helical" evidence="12">
    <location>
        <begin position="303"/>
        <end position="322"/>
    </location>
</feature>
<comment type="subcellular location">
    <subcellularLocation>
        <location evidence="1">Cell membrane</location>
        <topology evidence="1">Multi-pass membrane protein</topology>
    </subcellularLocation>
</comment>
<evidence type="ECO:0000256" key="6">
    <source>
        <dbReference type="ARBA" id="ARBA00022741"/>
    </source>
</evidence>
<keyword evidence="4 15" id="KW-0808">Transferase</keyword>
<dbReference type="InterPro" id="IPR003594">
    <property type="entry name" value="HATPase_dom"/>
</dbReference>
<keyword evidence="6" id="KW-0547">Nucleotide-binding</keyword>
<dbReference type="Pfam" id="PF06580">
    <property type="entry name" value="His_kinase"/>
    <property type="match status" value="1"/>
</dbReference>
<dbReference type="InterPro" id="IPR003660">
    <property type="entry name" value="HAMP_dom"/>
</dbReference>
<evidence type="ECO:0000313" key="16">
    <source>
        <dbReference type="Proteomes" id="UP000431451"/>
    </source>
</evidence>
<dbReference type="SUPFAM" id="SSF55874">
    <property type="entry name" value="ATPase domain of HSP90 chaperone/DNA topoisomerase II/histidine kinase"/>
    <property type="match status" value="1"/>
</dbReference>
<dbReference type="PANTHER" id="PTHR34220">
    <property type="entry name" value="SENSOR HISTIDINE KINASE YPDA"/>
    <property type="match status" value="1"/>
</dbReference>
<evidence type="ECO:0000256" key="10">
    <source>
        <dbReference type="ARBA" id="ARBA00023012"/>
    </source>
</evidence>
<dbReference type="InterPro" id="IPR010559">
    <property type="entry name" value="Sig_transdc_His_kin_internal"/>
</dbReference>
<evidence type="ECO:0000256" key="9">
    <source>
        <dbReference type="ARBA" id="ARBA00022989"/>
    </source>
</evidence>
<evidence type="ECO:0000256" key="7">
    <source>
        <dbReference type="ARBA" id="ARBA00022777"/>
    </source>
</evidence>
<keyword evidence="11 12" id="KW-0472">Membrane</keyword>
<keyword evidence="10" id="KW-0902">Two-component regulatory system</keyword>